<reference evidence="2 3" key="1">
    <citation type="submission" date="2018-07" db="EMBL/GenBank/DDBJ databases">
        <title>Whole genome Sequencing of Pseudoxanthomonas gei KCTC 32298 (T).</title>
        <authorList>
            <person name="Kumar S."/>
            <person name="Bansal K."/>
            <person name="Kaur A."/>
            <person name="Patil P."/>
            <person name="Sharma S."/>
            <person name="Patil P.B."/>
        </authorList>
    </citation>
    <scope>NUCLEOTIDE SEQUENCE [LARGE SCALE GENOMIC DNA]</scope>
    <source>
        <strain evidence="2 3">KCTC 32298</strain>
    </source>
</reference>
<dbReference type="Proteomes" id="UP001429354">
    <property type="component" value="Unassembled WGS sequence"/>
</dbReference>
<dbReference type="InterPro" id="IPR036704">
    <property type="entry name" value="RraA/RraA-like_sf"/>
</dbReference>
<dbReference type="PANTHER" id="PTHR33254">
    <property type="entry name" value="4-HYDROXY-4-METHYL-2-OXOGLUTARATE ALDOLASE 3-RELATED"/>
    <property type="match status" value="1"/>
</dbReference>
<keyword evidence="3" id="KW-1185">Reference proteome</keyword>
<comment type="caution">
    <text evidence="2">The sequence shown here is derived from an EMBL/GenBank/DDBJ whole genome shotgun (WGS) entry which is preliminary data.</text>
</comment>
<comment type="catalytic activity">
    <reaction evidence="1">
        <text>4-hydroxy-4-methyl-2-oxoglutarate = 2 pyruvate</text>
        <dbReference type="Rhea" id="RHEA:22748"/>
        <dbReference type="ChEBI" id="CHEBI:15361"/>
        <dbReference type="ChEBI" id="CHEBI:58276"/>
        <dbReference type="EC" id="4.1.3.17"/>
    </reaction>
</comment>
<dbReference type="EC" id="4.1.3.17" evidence="1"/>
<sequence>MPWTTPDLCDANADVSVVEPLFRSFGDRPAFHGRIVTVRCHEDNSRVRELAGTDGHGKVMVVDGGGSLRRALLGDLIAANAVEHGWEGLLIHGCVRDVEAIATLPLGVLALAAIPLRTERRGLGEVDVGVHFAGVGFVPGHWLYADGSGVIVAGRDLLL</sequence>
<dbReference type="InterPro" id="IPR005493">
    <property type="entry name" value="RraA/RraA-like"/>
</dbReference>
<gene>
    <name evidence="2" type="ORF">DT603_13680</name>
</gene>
<protein>
    <recommendedName>
        <fullName evidence="1">4-hydroxy-4-methyl-2-oxoglutarate aldolase</fullName>
        <shortName evidence="1">HMG aldolase</shortName>
        <ecNumber evidence="1">4.1.1.112</ecNumber>
        <ecNumber evidence="1">4.1.3.17</ecNumber>
    </recommendedName>
    <alternativeName>
        <fullName evidence="1">Oxaloacetate decarboxylase</fullName>
    </alternativeName>
</protein>
<organism evidence="2 3">
    <name type="scientific">Pseudoxanthomonas gei</name>
    <dbReference type="NCBI Taxonomy" id="1383030"/>
    <lineage>
        <taxon>Bacteria</taxon>
        <taxon>Pseudomonadati</taxon>
        <taxon>Pseudomonadota</taxon>
        <taxon>Gammaproteobacteria</taxon>
        <taxon>Lysobacterales</taxon>
        <taxon>Lysobacteraceae</taxon>
        <taxon>Pseudoxanthomonas</taxon>
    </lineage>
</organism>
<comment type="similarity">
    <text evidence="1">Belongs to the class II aldolase/RraA-like family.</text>
</comment>
<dbReference type="SUPFAM" id="SSF89562">
    <property type="entry name" value="RraA-like"/>
    <property type="match status" value="1"/>
</dbReference>
<evidence type="ECO:0000256" key="1">
    <source>
        <dbReference type="RuleBase" id="RU004338"/>
    </source>
</evidence>
<dbReference type="NCBIfam" id="NF006875">
    <property type="entry name" value="PRK09372.1"/>
    <property type="match status" value="1"/>
</dbReference>
<keyword evidence="1" id="KW-0456">Lyase</keyword>
<comment type="catalytic activity">
    <reaction evidence="1">
        <text>oxaloacetate + H(+) = pyruvate + CO2</text>
        <dbReference type="Rhea" id="RHEA:15641"/>
        <dbReference type="ChEBI" id="CHEBI:15361"/>
        <dbReference type="ChEBI" id="CHEBI:15378"/>
        <dbReference type="ChEBI" id="CHEBI:16452"/>
        <dbReference type="ChEBI" id="CHEBI:16526"/>
        <dbReference type="EC" id="4.1.1.112"/>
    </reaction>
</comment>
<comment type="function">
    <text evidence="1">Catalyzes the aldol cleavage of 4-hydroxy-4-methyl-2-oxoglutarate (HMG) into 2 molecules of pyruvate. Also contains a secondary oxaloacetate (OAA) decarboxylase activity due to the common pyruvate enolate transition state formed following C-C bond cleavage in the retro-aldol and decarboxylation reactions.</text>
</comment>
<dbReference type="Gene3D" id="3.50.30.40">
    <property type="entry name" value="Ribonuclease E inhibitor RraA/RraA-like"/>
    <property type="match status" value="1"/>
</dbReference>
<dbReference type="EMBL" id="QOVG01000010">
    <property type="protein sequence ID" value="NDK39889.1"/>
    <property type="molecule type" value="Genomic_DNA"/>
</dbReference>
<dbReference type="RefSeq" id="WP_162350554.1">
    <property type="nucleotide sequence ID" value="NZ_QOVG01000010.1"/>
</dbReference>
<dbReference type="PANTHER" id="PTHR33254:SF29">
    <property type="entry name" value="REGULATOR OF RIBONUCLEASE ACTIVITY A"/>
    <property type="match status" value="1"/>
</dbReference>
<comment type="subunit">
    <text evidence="1">Homotrimer.</text>
</comment>
<dbReference type="CDD" id="cd16841">
    <property type="entry name" value="RraA_family"/>
    <property type="match status" value="1"/>
</dbReference>
<name>A0ABX0AE57_9GAMM</name>
<dbReference type="InterPro" id="IPR010203">
    <property type="entry name" value="RraA"/>
</dbReference>
<evidence type="ECO:0000313" key="2">
    <source>
        <dbReference type="EMBL" id="NDK39889.1"/>
    </source>
</evidence>
<comment type="cofactor">
    <cofactor evidence="1">
        <name>a divalent metal cation</name>
        <dbReference type="ChEBI" id="CHEBI:60240"/>
    </cofactor>
</comment>
<dbReference type="Pfam" id="PF03737">
    <property type="entry name" value="RraA-like"/>
    <property type="match status" value="1"/>
</dbReference>
<proteinExistence type="inferred from homology"/>
<accession>A0ABX0AE57</accession>
<dbReference type="EC" id="4.1.1.112" evidence="1"/>
<keyword evidence="1" id="KW-0479">Metal-binding</keyword>
<dbReference type="NCBIfam" id="TIGR01935">
    <property type="entry name" value="NOT-MenG"/>
    <property type="match status" value="1"/>
</dbReference>
<evidence type="ECO:0000313" key="3">
    <source>
        <dbReference type="Proteomes" id="UP001429354"/>
    </source>
</evidence>